<gene>
    <name evidence="3" type="ORF">GCM10012275_19580</name>
</gene>
<keyword evidence="4" id="KW-1185">Reference proteome</keyword>
<name>A0A8J3FU89_9PSEU</name>
<evidence type="ECO:0000313" key="4">
    <source>
        <dbReference type="Proteomes" id="UP000637578"/>
    </source>
</evidence>
<evidence type="ECO:0000313" key="3">
    <source>
        <dbReference type="EMBL" id="GGM48719.1"/>
    </source>
</evidence>
<dbReference type="SUPFAM" id="SSF52799">
    <property type="entry name" value="(Phosphotyrosine protein) phosphatases II"/>
    <property type="match status" value="1"/>
</dbReference>
<comment type="caution">
    <text evidence="3">The sequence shown here is derived from an EMBL/GenBank/DDBJ whole genome shotgun (WGS) entry which is preliminary data.</text>
</comment>
<comment type="similarity">
    <text evidence="1">Belongs to the protein-tyrosine phosphatase family.</text>
</comment>
<evidence type="ECO:0000256" key="1">
    <source>
        <dbReference type="ARBA" id="ARBA00009580"/>
    </source>
</evidence>
<dbReference type="InterPro" id="IPR026893">
    <property type="entry name" value="Tyr/Ser_Pase_IphP-type"/>
</dbReference>
<evidence type="ECO:0000256" key="2">
    <source>
        <dbReference type="SAM" id="MobiDB-lite"/>
    </source>
</evidence>
<sequence>MTLLPSTTEDSRPHVRPGVNLRAVRSSAGLAPGHLLRSGDITALTPYEAEHLVAQYGLGAVVDLRSDAEVLRYGPPHALLGAGVRWIRCPLGGYPRDVIQAHRPTAAQRADYLWGILTRAEPGCWARLIRALAAAARDPILVTCHFGKDRTGIVVACLLALVGVPDEDIAADYADGAADLLAKVDRFAEKWLRKGHSRQDYLSRMRTSPETMSRLLPRLHSDPAGVRGVLVGVGADPEELGLLAGHLSAGGGDPARDHAGSVVIDTDSGPHRPIADPLPPTIP</sequence>
<feature type="region of interest" description="Disordered" evidence="2">
    <location>
        <begin position="264"/>
        <end position="283"/>
    </location>
</feature>
<reference evidence="3" key="1">
    <citation type="journal article" date="2014" name="Int. J. Syst. Evol. Microbiol.">
        <title>Complete genome sequence of Corynebacterium casei LMG S-19264T (=DSM 44701T), isolated from a smear-ripened cheese.</title>
        <authorList>
            <consortium name="US DOE Joint Genome Institute (JGI-PGF)"/>
            <person name="Walter F."/>
            <person name="Albersmeier A."/>
            <person name="Kalinowski J."/>
            <person name="Ruckert C."/>
        </authorList>
    </citation>
    <scope>NUCLEOTIDE SEQUENCE</scope>
    <source>
        <strain evidence="3">CGMCC 4.5737</strain>
    </source>
</reference>
<organism evidence="3 4">
    <name type="scientific">Longimycelium tulufanense</name>
    <dbReference type="NCBI Taxonomy" id="907463"/>
    <lineage>
        <taxon>Bacteria</taxon>
        <taxon>Bacillati</taxon>
        <taxon>Actinomycetota</taxon>
        <taxon>Actinomycetes</taxon>
        <taxon>Pseudonocardiales</taxon>
        <taxon>Pseudonocardiaceae</taxon>
        <taxon>Longimycelium</taxon>
    </lineage>
</organism>
<dbReference type="AlphaFoldDB" id="A0A8J3FU89"/>
<dbReference type="EMBL" id="BMMK01000007">
    <property type="protein sequence ID" value="GGM48719.1"/>
    <property type="molecule type" value="Genomic_DNA"/>
</dbReference>
<dbReference type="Proteomes" id="UP000637578">
    <property type="component" value="Unassembled WGS sequence"/>
</dbReference>
<evidence type="ECO:0008006" key="5">
    <source>
        <dbReference type="Google" id="ProtNLM"/>
    </source>
</evidence>
<proteinExistence type="inferred from homology"/>
<dbReference type="PANTHER" id="PTHR31126">
    <property type="entry name" value="TYROSINE-PROTEIN PHOSPHATASE"/>
    <property type="match status" value="1"/>
</dbReference>
<accession>A0A8J3FU89</accession>
<dbReference type="GO" id="GO:0004721">
    <property type="term" value="F:phosphoprotein phosphatase activity"/>
    <property type="evidence" value="ECO:0007669"/>
    <property type="project" value="InterPro"/>
</dbReference>
<reference evidence="3" key="2">
    <citation type="submission" date="2020-09" db="EMBL/GenBank/DDBJ databases">
        <authorList>
            <person name="Sun Q."/>
            <person name="Zhou Y."/>
        </authorList>
    </citation>
    <scope>NUCLEOTIDE SEQUENCE</scope>
    <source>
        <strain evidence="3">CGMCC 4.5737</strain>
    </source>
</reference>
<dbReference type="Pfam" id="PF13350">
    <property type="entry name" value="Y_phosphatase3"/>
    <property type="match status" value="1"/>
</dbReference>
<dbReference type="InterPro" id="IPR029021">
    <property type="entry name" value="Prot-tyrosine_phosphatase-like"/>
</dbReference>
<protein>
    <recommendedName>
        <fullName evidence="5">Tyrosine specific protein phosphatases domain-containing protein</fullName>
    </recommendedName>
</protein>
<dbReference type="Gene3D" id="3.90.190.10">
    <property type="entry name" value="Protein tyrosine phosphatase superfamily"/>
    <property type="match status" value="1"/>
</dbReference>
<dbReference type="PANTHER" id="PTHR31126:SF1">
    <property type="entry name" value="TYROSINE SPECIFIC PROTEIN PHOSPHATASES DOMAIN-CONTAINING PROTEIN"/>
    <property type="match status" value="1"/>
</dbReference>